<dbReference type="OMA" id="HWIQQSP"/>
<dbReference type="STRING" id="945553.A0A0D2MMB4"/>
<dbReference type="OrthoDB" id="408631at2759"/>
<evidence type="ECO:0000256" key="3">
    <source>
        <dbReference type="RuleBase" id="RU361235"/>
    </source>
</evidence>
<accession>A0A0D2MMB4</accession>
<reference evidence="6" key="1">
    <citation type="submission" date="2014-04" db="EMBL/GenBank/DDBJ databases">
        <title>Evolutionary Origins and Diversification of the Mycorrhizal Mutualists.</title>
        <authorList>
            <consortium name="DOE Joint Genome Institute"/>
            <consortium name="Mycorrhizal Genomics Consortium"/>
            <person name="Kohler A."/>
            <person name="Kuo A."/>
            <person name="Nagy L.G."/>
            <person name="Floudas D."/>
            <person name="Copeland A."/>
            <person name="Barry K.W."/>
            <person name="Cichocki N."/>
            <person name="Veneault-Fourrey C."/>
            <person name="LaButti K."/>
            <person name="Lindquist E.A."/>
            <person name="Lipzen A."/>
            <person name="Lundell T."/>
            <person name="Morin E."/>
            <person name="Murat C."/>
            <person name="Riley R."/>
            <person name="Ohm R."/>
            <person name="Sun H."/>
            <person name="Tunlid A."/>
            <person name="Henrissat B."/>
            <person name="Grigoriev I.V."/>
            <person name="Hibbett D.S."/>
            <person name="Martin F."/>
        </authorList>
    </citation>
    <scope>NUCLEOTIDE SEQUENCE [LARGE SCALE GENOMIC DNA]</scope>
    <source>
        <strain evidence="6">FD-334 SS-4</strain>
    </source>
</reference>
<comment type="similarity">
    <text evidence="1 3">Belongs to the type-B carboxylesterase/lipase family.</text>
</comment>
<dbReference type="Pfam" id="PF00135">
    <property type="entry name" value="COesterase"/>
    <property type="match status" value="1"/>
</dbReference>
<dbReference type="Gene3D" id="3.40.50.1820">
    <property type="entry name" value="alpha/beta hydrolase"/>
    <property type="match status" value="1"/>
</dbReference>
<evidence type="ECO:0000256" key="1">
    <source>
        <dbReference type="ARBA" id="ARBA00005964"/>
    </source>
</evidence>
<evidence type="ECO:0000259" key="4">
    <source>
        <dbReference type="Pfam" id="PF00135"/>
    </source>
</evidence>
<dbReference type="InterPro" id="IPR002018">
    <property type="entry name" value="CarbesteraseB"/>
</dbReference>
<sequence>MLLSALLLTLASYAFRSDLFALGSSASSSAFVVDTGYAKYLGNHSYPNAIAYLGIPYAEPPVGNRRFRAPLPLNTVRITAGAKGAVIDATEYPDFCVQGTTGNGDAGGAGSEDCLKVNIYTPVNATKSSNLPVLVYIHGGGYVYGNPANWPFDHWVNQSPNVVIVSVYYRLSSFGFLAAPALRDTANGDLNAGFLDQVQALKWVQAHIGSFGGDPKRVTINGQSAGGSSVELHLVAHESAGLFSQAIAQSVYRTPLPTPEQQEALFSFYANHAGCGEGTAAQQISCLRNVSVSALAMAQDAGSSAAFTASGYNVFHPVIDDQLFSEFPTKSILEGKFAKVPLIVGATSNETLSGGSDIVAALHSFFPSLTTASANALVAEYPLSEFGDLQFQDVTGDSELKCARSILGKEFGAAASSWTYRYNQPTPGADEVFHAAENWMMFRGTSTGTNGTTTFQTMSPSDITFAQELIAYWVSFVRVGNPNTFKLARSPTWAAFIANSARIVLQEDPNGSTTVSGSFAEQEPADEKNRCNFVAGLLGQQQN</sequence>
<protein>
    <recommendedName>
        <fullName evidence="3">Carboxylic ester hydrolase</fullName>
        <ecNumber evidence="3">3.1.1.-</ecNumber>
    </recommendedName>
</protein>
<keyword evidence="3" id="KW-0732">Signal</keyword>
<dbReference type="InterPro" id="IPR029058">
    <property type="entry name" value="AB_hydrolase_fold"/>
</dbReference>
<keyword evidence="6" id="KW-1185">Reference proteome</keyword>
<dbReference type="ESTHER" id="9agar-a0a0d2mmb4">
    <property type="family name" value="Fungal_carboxylesterase_lipase"/>
</dbReference>
<keyword evidence="2 3" id="KW-0378">Hydrolase</keyword>
<dbReference type="PANTHER" id="PTHR11559">
    <property type="entry name" value="CARBOXYLESTERASE"/>
    <property type="match status" value="1"/>
</dbReference>
<feature type="domain" description="Carboxylesterase type B" evidence="4">
    <location>
        <begin position="41"/>
        <end position="509"/>
    </location>
</feature>
<feature type="signal peptide" evidence="3">
    <location>
        <begin position="1"/>
        <end position="16"/>
    </location>
</feature>
<dbReference type="GO" id="GO:0016787">
    <property type="term" value="F:hydrolase activity"/>
    <property type="evidence" value="ECO:0007669"/>
    <property type="project" value="UniProtKB-KW"/>
</dbReference>
<gene>
    <name evidence="5" type="ORF">HYPSUDRAFT_135290</name>
</gene>
<dbReference type="EMBL" id="KN817533">
    <property type="protein sequence ID" value="KJA25088.1"/>
    <property type="molecule type" value="Genomic_DNA"/>
</dbReference>
<organism evidence="5 6">
    <name type="scientific">Hypholoma sublateritium (strain FD-334 SS-4)</name>
    <dbReference type="NCBI Taxonomy" id="945553"/>
    <lineage>
        <taxon>Eukaryota</taxon>
        <taxon>Fungi</taxon>
        <taxon>Dikarya</taxon>
        <taxon>Basidiomycota</taxon>
        <taxon>Agaricomycotina</taxon>
        <taxon>Agaricomycetes</taxon>
        <taxon>Agaricomycetidae</taxon>
        <taxon>Agaricales</taxon>
        <taxon>Agaricineae</taxon>
        <taxon>Strophariaceae</taxon>
        <taxon>Hypholoma</taxon>
    </lineage>
</organism>
<dbReference type="Proteomes" id="UP000054270">
    <property type="component" value="Unassembled WGS sequence"/>
</dbReference>
<dbReference type="InterPro" id="IPR019826">
    <property type="entry name" value="Carboxylesterase_B_AS"/>
</dbReference>
<name>A0A0D2MMB4_HYPSF</name>
<evidence type="ECO:0000313" key="6">
    <source>
        <dbReference type="Proteomes" id="UP000054270"/>
    </source>
</evidence>
<dbReference type="EC" id="3.1.1.-" evidence="3"/>
<dbReference type="PROSITE" id="PS00122">
    <property type="entry name" value="CARBOXYLESTERASE_B_1"/>
    <property type="match status" value="1"/>
</dbReference>
<dbReference type="AlphaFoldDB" id="A0A0D2MMB4"/>
<evidence type="ECO:0000256" key="2">
    <source>
        <dbReference type="ARBA" id="ARBA00022801"/>
    </source>
</evidence>
<feature type="chain" id="PRO_5005112610" description="Carboxylic ester hydrolase" evidence="3">
    <location>
        <begin position="17"/>
        <end position="543"/>
    </location>
</feature>
<proteinExistence type="inferred from homology"/>
<dbReference type="InterPro" id="IPR050309">
    <property type="entry name" value="Type-B_Carboxylest/Lipase"/>
</dbReference>
<evidence type="ECO:0000313" key="5">
    <source>
        <dbReference type="EMBL" id="KJA25088.1"/>
    </source>
</evidence>
<dbReference type="SUPFAM" id="SSF53474">
    <property type="entry name" value="alpha/beta-Hydrolases"/>
    <property type="match status" value="1"/>
</dbReference>